<dbReference type="Gene3D" id="3.40.50.720">
    <property type="entry name" value="NAD(P)-binding Rossmann-like Domain"/>
    <property type="match status" value="1"/>
</dbReference>
<dbReference type="AlphaFoldDB" id="A0A3S1C7I3"/>
<dbReference type="GO" id="GO:0008767">
    <property type="term" value="F:UDP-galactopyranose mutase activity"/>
    <property type="evidence" value="ECO:0007669"/>
    <property type="project" value="InterPro"/>
</dbReference>
<comment type="caution">
    <text evidence="2">The sequence shown here is derived from an EMBL/GenBank/DDBJ whole genome shotgun (WGS) entry which is preliminary data.</text>
</comment>
<evidence type="ECO:0000313" key="3">
    <source>
        <dbReference type="Proteomes" id="UP000276103"/>
    </source>
</evidence>
<organism evidence="2 3">
    <name type="scientific">Trichormus variabilis SAG 1403-4b</name>
    <dbReference type="NCBI Taxonomy" id="447716"/>
    <lineage>
        <taxon>Bacteria</taxon>
        <taxon>Bacillati</taxon>
        <taxon>Cyanobacteriota</taxon>
        <taxon>Cyanophyceae</taxon>
        <taxon>Nostocales</taxon>
        <taxon>Nostocaceae</taxon>
        <taxon>Trichormus</taxon>
    </lineage>
</organism>
<evidence type="ECO:0000313" key="2">
    <source>
        <dbReference type="EMBL" id="RUS96731.1"/>
    </source>
</evidence>
<proteinExistence type="predicted"/>
<dbReference type="FunFam" id="3.40.50.720:FF:000397">
    <property type="entry name" value="UDP-galactopyranose mutase"/>
    <property type="match status" value="1"/>
</dbReference>
<dbReference type="PANTHER" id="PTHR21197">
    <property type="entry name" value="UDP-GALACTOPYRANOSE MUTASE"/>
    <property type="match status" value="1"/>
</dbReference>
<accession>A0A3S1C7I3</accession>
<dbReference type="InterPro" id="IPR015899">
    <property type="entry name" value="UDP-GalPyranose_mutase_C"/>
</dbReference>
<protein>
    <recommendedName>
        <fullName evidence="1">UDP-galactopyranose mutase C-terminal domain-containing protein</fullName>
    </recommendedName>
</protein>
<gene>
    <name evidence="2" type="ORF">DSM107003_21370</name>
</gene>
<name>A0A3S1C7I3_ANAVA</name>
<sequence>MAEPKEYIYTSEDVVVSKVGRVLYEKFFRGYTRKQWGLDPSELDKSVIARIPTRSNRDNRYFTDTYQAMPLHGFTRLFENMLNHPNIKVMLNTDDREIEKAIPYREMVYTGPVDDFFDYRYGKLPYRSLDFQHETHNSTSVRSVGWCGVYS</sequence>
<dbReference type="PANTHER" id="PTHR21197:SF0">
    <property type="entry name" value="UDP-GALACTOPYRANOSE MUTASE"/>
    <property type="match status" value="1"/>
</dbReference>
<dbReference type="Proteomes" id="UP000276103">
    <property type="component" value="Unassembled WGS sequence"/>
</dbReference>
<evidence type="ECO:0000259" key="1">
    <source>
        <dbReference type="Pfam" id="PF03275"/>
    </source>
</evidence>
<keyword evidence="3" id="KW-1185">Reference proteome</keyword>
<dbReference type="SUPFAM" id="SSF51971">
    <property type="entry name" value="Nucleotide-binding domain"/>
    <property type="match status" value="1"/>
</dbReference>
<dbReference type="GO" id="GO:0050660">
    <property type="term" value="F:flavin adenine dinucleotide binding"/>
    <property type="evidence" value="ECO:0007669"/>
    <property type="project" value="TreeGrafter"/>
</dbReference>
<dbReference type="EMBL" id="RSCM01000006">
    <property type="protein sequence ID" value="RUS96731.1"/>
    <property type="molecule type" value="Genomic_DNA"/>
</dbReference>
<feature type="domain" description="UDP-galactopyranose mutase C-terminal" evidence="1">
    <location>
        <begin position="26"/>
        <end position="142"/>
    </location>
</feature>
<reference evidence="2 3" key="1">
    <citation type="journal article" date="2019" name="Genome Biol. Evol.">
        <title>Day and night: Metabolic profiles and evolutionary relationships of six axenic non-marine cyanobacteria.</title>
        <authorList>
            <person name="Will S.E."/>
            <person name="Henke P."/>
            <person name="Boedeker C."/>
            <person name="Huang S."/>
            <person name="Brinkmann H."/>
            <person name="Rohde M."/>
            <person name="Jarek M."/>
            <person name="Friedl T."/>
            <person name="Seufert S."/>
            <person name="Schumacher M."/>
            <person name="Overmann J."/>
            <person name="Neumann-Schaal M."/>
            <person name="Petersen J."/>
        </authorList>
    </citation>
    <scope>NUCLEOTIDE SEQUENCE [LARGE SCALE GENOMIC DNA]</scope>
    <source>
        <strain evidence="2 3">SAG 1403-4b</strain>
    </source>
</reference>
<dbReference type="Pfam" id="PF03275">
    <property type="entry name" value="GLF"/>
    <property type="match status" value="1"/>
</dbReference>
<dbReference type="GO" id="GO:0005829">
    <property type="term" value="C:cytosol"/>
    <property type="evidence" value="ECO:0007669"/>
    <property type="project" value="TreeGrafter"/>
</dbReference>